<proteinExistence type="predicted"/>
<keyword evidence="5" id="KW-1185">Reference proteome</keyword>
<keyword evidence="2" id="KW-0067">ATP-binding</keyword>
<evidence type="ECO:0000313" key="5">
    <source>
        <dbReference type="Proteomes" id="UP000288096"/>
    </source>
</evidence>
<protein>
    <submittedName>
        <fullName evidence="4">Uncharacterized protein</fullName>
    </submittedName>
</protein>
<feature type="region of interest" description="Disordered" evidence="3">
    <location>
        <begin position="1"/>
        <end position="28"/>
    </location>
</feature>
<comment type="caution">
    <text evidence="4">The sequence shown here is derived from an EMBL/GenBank/DDBJ whole genome shotgun (WGS) entry which is preliminary data.</text>
</comment>
<name>A0A401G3T2_9BACT</name>
<dbReference type="InterPro" id="IPR050445">
    <property type="entry name" value="Bact_polysacc_biosynth/exp"/>
</dbReference>
<dbReference type="PANTHER" id="PTHR32309:SF31">
    <property type="entry name" value="CAPSULAR EXOPOLYSACCHARIDE FAMILY"/>
    <property type="match status" value="1"/>
</dbReference>
<reference evidence="5" key="1">
    <citation type="submission" date="2017-11" db="EMBL/GenBank/DDBJ databases">
        <authorList>
            <person name="Watanabe M."/>
            <person name="Kojima H."/>
        </authorList>
    </citation>
    <scope>NUCLEOTIDE SEQUENCE [LARGE SCALE GENOMIC DNA]</scope>
    <source>
        <strain evidence="5">Tokyo 01</strain>
    </source>
</reference>
<organism evidence="4 5">
    <name type="scientific">Desulfonema ishimotonii</name>
    <dbReference type="NCBI Taxonomy" id="45657"/>
    <lineage>
        <taxon>Bacteria</taxon>
        <taxon>Pseudomonadati</taxon>
        <taxon>Thermodesulfobacteriota</taxon>
        <taxon>Desulfobacteria</taxon>
        <taxon>Desulfobacterales</taxon>
        <taxon>Desulfococcaceae</taxon>
        <taxon>Desulfonema</taxon>
    </lineage>
</organism>
<dbReference type="InterPro" id="IPR005702">
    <property type="entry name" value="Wzc-like_C"/>
</dbReference>
<keyword evidence="1" id="KW-0547">Nucleotide-binding</keyword>
<gene>
    <name evidence="4" type="ORF">DENIS_4773</name>
</gene>
<dbReference type="SUPFAM" id="SSF52540">
    <property type="entry name" value="P-loop containing nucleoside triphosphate hydrolases"/>
    <property type="match status" value="1"/>
</dbReference>
<dbReference type="InterPro" id="IPR017746">
    <property type="entry name" value="Cellulose_synthase_operon_BcsQ"/>
</dbReference>
<sequence length="238" mass="26807">MMNVNHKSSEKKGQERFYSESPGDPRKMVNAETEHALIGLYRNMVILLPDAKSRVIQFMASRRGEGTSTLIREFAKVAALKLGKTVLLVDADPNHSGHAEIFNVSRKPGWEETCKNGASVSESLCQVGETSLFVSCFSRNSDCPSVISEFTWIETFLGELRQKFDLILIDFPPPGSHAESLLLTHTLDGVVLVVETEKSRWQVLEKMKKRIANQGVNILGVILNKRRYPIPKFIYDRI</sequence>
<dbReference type="InterPro" id="IPR027417">
    <property type="entry name" value="P-loop_NTPase"/>
</dbReference>
<feature type="compositionally biased region" description="Basic and acidic residues" evidence="3">
    <location>
        <begin position="7"/>
        <end position="28"/>
    </location>
</feature>
<dbReference type="EMBL" id="BEXT01000001">
    <property type="protein sequence ID" value="GBC63775.1"/>
    <property type="molecule type" value="Genomic_DNA"/>
</dbReference>
<dbReference type="Gene3D" id="3.40.50.300">
    <property type="entry name" value="P-loop containing nucleotide triphosphate hydrolases"/>
    <property type="match status" value="1"/>
</dbReference>
<dbReference type="RefSeq" id="WP_124330813.1">
    <property type="nucleotide sequence ID" value="NZ_BEXT01000001.1"/>
</dbReference>
<evidence type="ECO:0000313" key="4">
    <source>
        <dbReference type="EMBL" id="GBC63775.1"/>
    </source>
</evidence>
<dbReference type="PANTHER" id="PTHR32309">
    <property type="entry name" value="TYROSINE-PROTEIN KINASE"/>
    <property type="match status" value="1"/>
</dbReference>
<dbReference type="CDD" id="cd05387">
    <property type="entry name" value="BY-kinase"/>
    <property type="match status" value="1"/>
</dbReference>
<evidence type="ECO:0000256" key="3">
    <source>
        <dbReference type="SAM" id="MobiDB-lite"/>
    </source>
</evidence>
<dbReference type="OrthoDB" id="9812433at2"/>
<reference evidence="5" key="2">
    <citation type="submission" date="2019-01" db="EMBL/GenBank/DDBJ databases">
        <title>Genome sequence of Desulfonema ishimotonii strain Tokyo 01.</title>
        <authorList>
            <person name="Fukui M."/>
        </authorList>
    </citation>
    <scope>NUCLEOTIDE SEQUENCE [LARGE SCALE GENOMIC DNA]</scope>
    <source>
        <strain evidence="5">Tokyo 01</strain>
    </source>
</reference>
<dbReference type="Pfam" id="PF06564">
    <property type="entry name" value="CBP_BcsQ"/>
    <property type="match status" value="1"/>
</dbReference>
<dbReference type="AlphaFoldDB" id="A0A401G3T2"/>
<evidence type="ECO:0000256" key="1">
    <source>
        <dbReference type="ARBA" id="ARBA00022741"/>
    </source>
</evidence>
<dbReference type="Proteomes" id="UP000288096">
    <property type="component" value="Unassembled WGS sequence"/>
</dbReference>
<evidence type="ECO:0000256" key="2">
    <source>
        <dbReference type="ARBA" id="ARBA00022840"/>
    </source>
</evidence>
<accession>A0A401G3T2</accession>